<protein>
    <submittedName>
        <fullName evidence="1">Uncharacterized protein</fullName>
    </submittedName>
</protein>
<dbReference type="RefSeq" id="XP_040742726.1">
    <property type="nucleotide sequence ID" value="XM_040883768.1"/>
</dbReference>
<dbReference type="GeneID" id="63800416"/>
<accession>A0A1Y1W751</accession>
<comment type="caution">
    <text evidence="1">The sequence shown here is derived from an EMBL/GenBank/DDBJ whole genome shotgun (WGS) entry which is preliminary data.</text>
</comment>
<organism evidence="1 2">
    <name type="scientific">Linderina pennispora</name>
    <dbReference type="NCBI Taxonomy" id="61395"/>
    <lineage>
        <taxon>Eukaryota</taxon>
        <taxon>Fungi</taxon>
        <taxon>Fungi incertae sedis</taxon>
        <taxon>Zoopagomycota</taxon>
        <taxon>Kickxellomycotina</taxon>
        <taxon>Kickxellomycetes</taxon>
        <taxon>Kickxellales</taxon>
        <taxon>Kickxellaceae</taxon>
        <taxon>Linderina</taxon>
    </lineage>
</organism>
<keyword evidence="2" id="KW-1185">Reference proteome</keyword>
<name>A0A1Y1W751_9FUNG</name>
<proteinExistence type="predicted"/>
<reference evidence="1 2" key="1">
    <citation type="submission" date="2016-07" db="EMBL/GenBank/DDBJ databases">
        <title>Pervasive Adenine N6-methylation of Active Genes in Fungi.</title>
        <authorList>
            <consortium name="DOE Joint Genome Institute"/>
            <person name="Mondo S.J."/>
            <person name="Dannebaum R.O."/>
            <person name="Kuo R.C."/>
            <person name="Labutti K."/>
            <person name="Haridas S."/>
            <person name="Kuo A."/>
            <person name="Salamov A."/>
            <person name="Ahrendt S.R."/>
            <person name="Lipzen A."/>
            <person name="Sullivan W."/>
            <person name="Andreopoulos W.B."/>
            <person name="Clum A."/>
            <person name="Lindquist E."/>
            <person name="Daum C."/>
            <person name="Ramamoorthy G.K."/>
            <person name="Gryganskyi A."/>
            <person name="Culley D."/>
            <person name="Magnuson J.K."/>
            <person name="James T.Y."/>
            <person name="O'Malley M.A."/>
            <person name="Stajich J.E."/>
            <person name="Spatafora J.W."/>
            <person name="Visel A."/>
            <person name="Grigoriev I.V."/>
        </authorList>
    </citation>
    <scope>NUCLEOTIDE SEQUENCE [LARGE SCALE GENOMIC DNA]</scope>
    <source>
        <strain evidence="1 2">ATCC 12442</strain>
    </source>
</reference>
<dbReference type="AlphaFoldDB" id="A0A1Y1W751"/>
<gene>
    <name evidence="1" type="ORF">DL89DRAFT_169178</name>
</gene>
<evidence type="ECO:0000313" key="1">
    <source>
        <dbReference type="EMBL" id="ORX68994.1"/>
    </source>
</evidence>
<sequence length="153" mass="17342">MCTHRHCRHGAWPEQICCIFLSTHTVDRDPHNQHGAELEIKYGCASLRMLISGARSYLEKGHGVRSPYPLTFKAELSIRIGLPKTQNESLVTWIHRKSFGNQAVIPFRYNCVTPDIGEVIQGIYSACHPHGWDNSTTWLCTSFASFSWLTIVV</sequence>
<dbReference type="Proteomes" id="UP000193922">
    <property type="component" value="Unassembled WGS sequence"/>
</dbReference>
<dbReference type="EMBL" id="MCFD01000008">
    <property type="protein sequence ID" value="ORX68994.1"/>
    <property type="molecule type" value="Genomic_DNA"/>
</dbReference>
<evidence type="ECO:0000313" key="2">
    <source>
        <dbReference type="Proteomes" id="UP000193922"/>
    </source>
</evidence>